<evidence type="ECO:0000313" key="2">
    <source>
        <dbReference type="Proteomes" id="UP000661112"/>
    </source>
</evidence>
<organism evidence="1 2">
    <name type="scientific">Anabaena azotica FACHB-119</name>
    <dbReference type="NCBI Taxonomy" id="947527"/>
    <lineage>
        <taxon>Bacteria</taxon>
        <taxon>Bacillati</taxon>
        <taxon>Cyanobacteriota</taxon>
        <taxon>Cyanophyceae</taxon>
        <taxon>Nostocales</taxon>
        <taxon>Nostocaceae</taxon>
        <taxon>Anabaena</taxon>
        <taxon>Anabaena azotica</taxon>
    </lineage>
</organism>
<evidence type="ECO:0000313" key="1">
    <source>
        <dbReference type="EMBL" id="MBD2499222.1"/>
    </source>
</evidence>
<accession>A0ABR8CYR8</accession>
<sequence>MDDLQGRKDVRPCRRSPNFSPLQRNCKDALYSSLNREINILISTSFICRNFIENLY</sequence>
<gene>
    <name evidence="1" type="ORF">H6G83_01105</name>
</gene>
<dbReference type="EMBL" id="JACJSG010000001">
    <property type="protein sequence ID" value="MBD2499222.1"/>
    <property type="molecule type" value="Genomic_DNA"/>
</dbReference>
<dbReference type="Proteomes" id="UP000661112">
    <property type="component" value="Unassembled WGS sequence"/>
</dbReference>
<proteinExistence type="predicted"/>
<protein>
    <submittedName>
        <fullName evidence="1">Uncharacterized protein</fullName>
    </submittedName>
</protein>
<dbReference type="RefSeq" id="WP_190465759.1">
    <property type="nucleotide sequence ID" value="NZ_JACJSG010000001.1"/>
</dbReference>
<reference evidence="1 2" key="1">
    <citation type="journal article" date="2020" name="ISME J.">
        <title>Comparative genomics reveals insights into cyanobacterial evolution and habitat adaptation.</title>
        <authorList>
            <person name="Chen M.Y."/>
            <person name="Teng W.K."/>
            <person name="Zhao L."/>
            <person name="Hu C.X."/>
            <person name="Zhou Y.K."/>
            <person name="Han B.P."/>
            <person name="Song L.R."/>
            <person name="Shu W.S."/>
        </authorList>
    </citation>
    <scope>NUCLEOTIDE SEQUENCE [LARGE SCALE GENOMIC DNA]</scope>
    <source>
        <strain evidence="1 2">FACHB-119</strain>
    </source>
</reference>
<name>A0ABR8CYR8_9NOST</name>
<keyword evidence="2" id="KW-1185">Reference proteome</keyword>
<comment type="caution">
    <text evidence="1">The sequence shown here is derived from an EMBL/GenBank/DDBJ whole genome shotgun (WGS) entry which is preliminary data.</text>
</comment>